<keyword evidence="1" id="KW-0472">Membrane</keyword>
<evidence type="ECO:0000313" key="2">
    <source>
        <dbReference type="EMBL" id="KAE9399210.1"/>
    </source>
</evidence>
<dbReference type="AlphaFoldDB" id="A0A6A4HN89"/>
<feature type="transmembrane region" description="Helical" evidence="1">
    <location>
        <begin position="99"/>
        <end position="122"/>
    </location>
</feature>
<gene>
    <name evidence="2" type="ORF">BT96DRAFT_994175</name>
</gene>
<reference evidence="2" key="1">
    <citation type="journal article" date="2019" name="Environ. Microbiol.">
        <title>Fungal ecological strategies reflected in gene transcription - a case study of two litter decomposers.</title>
        <authorList>
            <person name="Barbi F."/>
            <person name="Kohler A."/>
            <person name="Barry K."/>
            <person name="Baskaran P."/>
            <person name="Daum C."/>
            <person name="Fauchery L."/>
            <person name="Ihrmark K."/>
            <person name="Kuo A."/>
            <person name="LaButti K."/>
            <person name="Lipzen A."/>
            <person name="Morin E."/>
            <person name="Grigoriev I.V."/>
            <person name="Henrissat B."/>
            <person name="Lindahl B."/>
            <person name="Martin F."/>
        </authorList>
    </citation>
    <scope>NUCLEOTIDE SEQUENCE</scope>
    <source>
        <strain evidence="2">JB14</strain>
    </source>
</reference>
<evidence type="ECO:0000313" key="3">
    <source>
        <dbReference type="Proteomes" id="UP000799118"/>
    </source>
</evidence>
<evidence type="ECO:0000256" key="1">
    <source>
        <dbReference type="SAM" id="Phobius"/>
    </source>
</evidence>
<organism evidence="2 3">
    <name type="scientific">Gymnopus androsaceus JB14</name>
    <dbReference type="NCBI Taxonomy" id="1447944"/>
    <lineage>
        <taxon>Eukaryota</taxon>
        <taxon>Fungi</taxon>
        <taxon>Dikarya</taxon>
        <taxon>Basidiomycota</taxon>
        <taxon>Agaricomycotina</taxon>
        <taxon>Agaricomycetes</taxon>
        <taxon>Agaricomycetidae</taxon>
        <taxon>Agaricales</taxon>
        <taxon>Marasmiineae</taxon>
        <taxon>Omphalotaceae</taxon>
        <taxon>Gymnopus</taxon>
    </lineage>
</organism>
<dbReference type="Proteomes" id="UP000799118">
    <property type="component" value="Unassembled WGS sequence"/>
</dbReference>
<feature type="transmembrane region" description="Helical" evidence="1">
    <location>
        <begin position="53"/>
        <end position="78"/>
    </location>
</feature>
<proteinExistence type="predicted"/>
<keyword evidence="1" id="KW-0812">Transmembrane</keyword>
<feature type="transmembrane region" description="Helical" evidence="1">
    <location>
        <begin position="142"/>
        <end position="164"/>
    </location>
</feature>
<accession>A0A6A4HN89</accession>
<keyword evidence="3" id="KW-1185">Reference proteome</keyword>
<protein>
    <submittedName>
        <fullName evidence="2">Uncharacterized protein</fullName>
    </submittedName>
</protein>
<sequence length="168" mass="17979">MSIQTDQVIELTPRSVPAISDHNAESEGISEQASIGAPSPVQQLPPVDGGFHAWAFLGAAFFIEALVWGFPDAFGVFLEAYLADPIYTSQHNASSLIPLIGPISSDISIFIICVSSFISSSYLSESVYAALVSTVFALSEHFGLITAFFLFCMLGSLFVLLMSLSCQT</sequence>
<name>A0A6A4HN89_9AGAR</name>
<dbReference type="EMBL" id="ML769472">
    <property type="protein sequence ID" value="KAE9399210.1"/>
    <property type="molecule type" value="Genomic_DNA"/>
</dbReference>
<dbReference type="OrthoDB" id="3238768at2759"/>
<keyword evidence="1" id="KW-1133">Transmembrane helix</keyword>